<evidence type="ECO:0000313" key="3">
    <source>
        <dbReference type="Proteomes" id="UP000006757"/>
    </source>
</evidence>
<name>K1WH14_TRIAC</name>
<evidence type="ECO:0000256" key="1">
    <source>
        <dbReference type="SAM" id="MobiDB-lite"/>
    </source>
</evidence>
<organism evidence="2 3">
    <name type="scientific">Trichosporon asahii var. asahii (strain CBS 8904)</name>
    <name type="common">Yeast</name>
    <dbReference type="NCBI Taxonomy" id="1220162"/>
    <lineage>
        <taxon>Eukaryota</taxon>
        <taxon>Fungi</taxon>
        <taxon>Dikarya</taxon>
        <taxon>Basidiomycota</taxon>
        <taxon>Agaricomycotina</taxon>
        <taxon>Tremellomycetes</taxon>
        <taxon>Trichosporonales</taxon>
        <taxon>Trichosporonaceae</taxon>
        <taxon>Trichosporon</taxon>
    </lineage>
</organism>
<reference evidence="2 3" key="1">
    <citation type="journal article" date="2012" name="Eukaryot. Cell">
        <title>Genome sequence of the Trichosporon asahii environmental strain CBS 8904.</title>
        <authorList>
            <person name="Yang R.Y."/>
            <person name="Li H.T."/>
            <person name="Zhu H."/>
            <person name="Zhou G.P."/>
            <person name="Wang M."/>
            <person name="Wang L."/>
        </authorList>
    </citation>
    <scope>NUCLEOTIDE SEQUENCE [LARGE SCALE GENOMIC DNA]</scope>
    <source>
        <strain evidence="2 3">CBS 8904</strain>
    </source>
</reference>
<dbReference type="Proteomes" id="UP000006757">
    <property type="component" value="Unassembled WGS sequence"/>
</dbReference>
<keyword evidence="3" id="KW-1185">Reference proteome</keyword>
<dbReference type="EMBL" id="AMBO01000334">
    <property type="protein sequence ID" value="EKD00739.1"/>
    <property type="molecule type" value="Genomic_DNA"/>
</dbReference>
<dbReference type="HOGENOM" id="CLU_2814242_0_0_1"/>
<comment type="caution">
    <text evidence="2">The sequence shown here is derived from an EMBL/GenBank/DDBJ whole genome shotgun (WGS) entry which is preliminary data.</text>
</comment>
<dbReference type="AlphaFoldDB" id="K1WH14"/>
<proteinExistence type="predicted"/>
<gene>
    <name evidence="2" type="ORF">A1Q2_04931</name>
</gene>
<feature type="region of interest" description="Disordered" evidence="1">
    <location>
        <begin position="47"/>
        <end position="67"/>
    </location>
</feature>
<accession>K1WH14</accession>
<sequence>MPSPLNRVRAQHGLRPLPGPPRPVTSVDECNTILLALTQRQEEMIRRFHTREDGENLSPPTTPPSSP</sequence>
<protein>
    <submittedName>
        <fullName evidence="2">Uncharacterized protein</fullName>
    </submittedName>
</protein>
<evidence type="ECO:0000313" key="2">
    <source>
        <dbReference type="EMBL" id="EKD00739.1"/>
    </source>
</evidence>
<dbReference type="InParanoid" id="K1WH14"/>
<feature type="region of interest" description="Disordered" evidence="1">
    <location>
        <begin position="1"/>
        <end position="25"/>
    </location>
</feature>